<feature type="domain" description="General stress protein FMN-binding split barrel" evidence="1">
    <location>
        <begin position="7"/>
        <end position="133"/>
    </location>
</feature>
<proteinExistence type="predicted"/>
<dbReference type="RefSeq" id="WP_262994892.1">
    <property type="nucleotide sequence ID" value="NZ_JAOTJC010000008.1"/>
</dbReference>
<accession>A0ABT2VPP4</accession>
<dbReference type="PANTHER" id="PTHR34818">
    <property type="entry name" value="PROTEIN BLI-3"/>
    <property type="match status" value="1"/>
</dbReference>
<dbReference type="InterPro" id="IPR038725">
    <property type="entry name" value="YdaG_split_barrel_FMN-bd"/>
</dbReference>
<keyword evidence="3" id="KW-1185">Reference proteome</keyword>
<evidence type="ECO:0000313" key="2">
    <source>
        <dbReference type="EMBL" id="MCU7555290.1"/>
    </source>
</evidence>
<reference evidence="3" key="1">
    <citation type="submission" date="2023-07" db="EMBL/GenBank/DDBJ databases">
        <title>Study on multiphase classification of strain Alteromonas salexigens isolated from the Yellow Sea.</title>
        <authorList>
            <person name="Sun L."/>
        </authorList>
    </citation>
    <scope>NUCLEOTIDE SEQUENCE [LARGE SCALE GENOMIC DNA]</scope>
    <source>
        <strain evidence="3">ASW11-19</strain>
    </source>
</reference>
<dbReference type="SUPFAM" id="SSF50475">
    <property type="entry name" value="FMN-binding split barrel"/>
    <property type="match status" value="1"/>
</dbReference>
<evidence type="ECO:0000313" key="3">
    <source>
        <dbReference type="Proteomes" id="UP001209257"/>
    </source>
</evidence>
<dbReference type="Proteomes" id="UP001209257">
    <property type="component" value="Unassembled WGS sequence"/>
</dbReference>
<sequence length="154" mass="17717">MSSDIRTTMWKAMADSPNVMVSLIASRSHAEPMHAQLDKDADSEFWFYTTKDNRIAEGGPAMVQFADKDHEVFACIRGTLVKEERDEIIDKYWSKQVSAWYEDGKSDDSLLMMRFELDDAEIWEVDPTIKGMFKLMTGKNVEPDEMGDHKQVNL</sequence>
<evidence type="ECO:0000259" key="1">
    <source>
        <dbReference type="Pfam" id="PF16242"/>
    </source>
</evidence>
<dbReference type="InterPro" id="IPR012349">
    <property type="entry name" value="Split_barrel_FMN-bd"/>
</dbReference>
<protein>
    <submittedName>
        <fullName evidence="2">Pyridoxamine 5'-phosphate oxidase family protein</fullName>
    </submittedName>
</protein>
<dbReference type="PANTHER" id="PTHR34818:SF1">
    <property type="entry name" value="PROTEIN BLI-3"/>
    <property type="match status" value="1"/>
</dbReference>
<dbReference type="Gene3D" id="2.30.110.10">
    <property type="entry name" value="Electron Transport, Fmn-binding Protein, Chain A"/>
    <property type="match status" value="1"/>
</dbReference>
<dbReference type="EMBL" id="JAOTJC010000008">
    <property type="protein sequence ID" value="MCU7555290.1"/>
    <property type="molecule type" value="Genomic_DNA"/>
</dbReference>
<dbReference type="InterPro" id="IPR052917">
    <property type="entry name" value="Stress-Dev_Protein"/>
</dbReference>
<dbReference type="Pfam" id="PF16242">
    <property type="entry name" value="Pyrid_ox_like"/>
    <property type="match status" value="1"/>
</dbReference>
<name>A0ABT2VPP4_9ALTE</name>
<gene>
    <name evidence="2" type="ORF">OCL06_11890</name>
</gene>
<comment type="caution">
    <text evidence="2">The sequence shown here is derived from an EMBL/GenBank/DDBJ whole genome shotgun (WGS) entry which is preliminary data.</text>
</comment>
<organism evidence="2 3">
    <name type="scientific">Alteromonas salexigens</name>
    <dbReference type="NCBI Taxonomy" id="2982530"/>
    <lineage>
        <taxon>Bacteria</taxon>
        <taxon>Pseudomonadati</taxon>
        <taxon>Pseudomonadota</taxon>
        <taxon>Gammaproteobacteria</taxon>
        <taxon>Alteromonadales</taxon>
        <taxon>Alteromonadaceae</taxon>
        <taxon>Alteromonas/Salinimonas group</taxon>
        <taxon>Alteromonas</taxon>
    </lineage>
</organism>